<dbReference type="AlphaFoldDB" id="A0A0U2XA72"/>
<dbReference type="InterPro" id="IPR002060">
    <property type="entry name" value="Squ/phyt_synthse"/>
</dbReference>
<dbReference type="RefSeq" id="WP_208928522.1">
    <property type="nucleotide sequence ID" value="NZ_CP013655.1"/>
</dbReference>
<dbReference type="InterPro" id="IPR019845">
    <property type="entry name" value="Squalene/phytoene_synthase_CS"/>
</dbReference>
<dbReference type="GO" id="GO:0051996">
    <property type="term" value="F:squalene synthase [NAD(P)H] activity"/>
    <property type="evidence" value="ECO:0007669"/>
    <property type="project" value="InterPro"/>
</dbReference>
<dbReference type="SFLD" id="SFLDG01018">
    <property type="entry name" value="Squalene/Phytoene_Synthase_Lik"/>
    <property type="match status" value="1"/>
</dbReference>
<accession>A0A0U2XA72</accession>
<evidence type="ECO:0000256" key="3">
    <source>
        <dbReference type="ARBA" id="ARBA00022746"/>
    </source>
</evidence>
<evidence type="ECO:0000313" key="5">
    <source>
        <dbReference type="Proteomes" id="UP000067523"/>
    </source>
</evidence>
<dbReference type="InterPro" id="IPR044843">
    <property type="entry name" value="Trans_IPPS_bact-type"/>
</dbReference>
<dbReference type="KEGG" id="erx:ATZ35_00795"/>
<dbReference type="InterPro" id="IPR033904">
    <property type="entry name" value="Trans_IPPS_HH"/>
</dbReference>
<dbReference type="SUPFAM" id="SSF48576">
    <property type="entry name" value="Terpenoid synthases"/>
    <property type="match status" value="1"/>
</dbReference>
<sequence length="292" mass="34571">MIKRKDDVTKLFSMYESDFALCEETIRNHSKSFYKAFSKLPKQKALSIFAIYSFCREADDSIDVYRDVDRLNKLKRELDDFLAGKIPDRYFWRALVPVFETYEMNQQSFYDMLLGQEMDWAFQQPETQTELEEYSYYVAGSVGLMLLPILSDRPDEIRSQAIQLGEAMQITNILRDIGEDYNNQRIYLPKEIMERFDVSLDSLEKGTINDSFIELWEYEATRAEQLYSKAQTMLASIHKDCQEALLLSIYFYKGILNSVRQSNYQCFNKRNFVKKSQQLELYQKAKNYLKTL</sequence>
<proteinExistence type="predicted"/>
<keyword evidence="5" id="KW-1185">Reference proteome</keyword>
<gene>
    <name evidence="4" type="ORF">ATZ35_00795</name>
</gene>
<dbReference type="EMBL" id="CP013655">
    <property type="protein sequence ID" value="ALS35745.1"/>
    <property type="molecule type" value="Genomic_DNA"/>
</dbReference>
<comment type="pathway">
    <text evidence="1">Carotenoid biosynthesis.</text>
</comment>
<dbReference type="Pfam" id="PF00494">
    <property type="entry name" value="SQS_PSY"/>
    <property type="match status" value="1"/>
</dbReference>
<organism evidence="4 5">
    <name type="scientific">Enterococcus rotai</name>
    <dbReference type="NCBI Taxonomy" id="118060"/>
    <lineage>
        <taxon>Bacteria</taxon>
        <taxon>Bacillati</taxon>
        <taxon>Bacillota</taxon>
        <taxon>Bacilli</taxon>
        <taxon>Lactobacillales</taxon>
        <taxon>Enterococcaceae</taxon>
        <taxon>Enterococcus</taxon>
    </lineage>
</organism>
<dbReference type="InterPro" id="IPR008949">
    <property type="entry name" value="Isoprenoid_synthase_dom_sf"/>
</dbReference>
<name>A0A0U2XA72_9ENTE</name>
<dbReference type="GO" id="GO:0004311">
    <property type="term" value="F:geranylgeranyl diphosphate synthase activity"/>
    <property type="evidence" value="ECO:0007669"/>
    <property type="project" value="InterPro"/>
</dbReference>
<keyword evidence="2" id="KW-0808">Transferase</keyword>
<reference evidence="5" key="1">
    <citation type="submission" date="2015-12" db="EMBL/GenBank/DDBJ databases">
        <authorList>
            <person name="Lauer A."/>
            <person name="Humrighouse B."/>
            <person name="Loparev V."/>
            <person name="Shewmaker P.L."/>
            <person name="Whitney A.M."/>
            <person name="McLaughlin R.W."/>
        </authorList>
    </citation>
    <scope>NUCLEOTIDE SEQUENCE [LARGE SCALE GENOMIC DNA]</scope>
    <source>
        <strain evidence="5">LMG 26678</strain>
    </source>
</reference>
<dbReference type="STRING" id="118060.ATZ35_00795"/>
<evidence type="ECO:0000256" key="2">
    <source>
        <dbReference type="ARBA" id="ARBA00022679"/>
    </source>
</evidence>
<dbReference type="Proteomes" id="UP000067523">
    <property type="component" value="Chromosome"/>
</dbReference>
<dbReference type="Gene3D" id="1.10.600.10">
    <property type="entry name" value="Farnesyl Diphosphate Synthase"/>
    <property type="match status" value="1"/>
</dbReference>
<dbReference type="SFLD" id="SFLDS00005">
    <property type="entry name" value="Isoprenoid_Synthase_Type_I"/>
    <property type="match status" value="1"/>
</dbReference>
<dbReference type="SFLD" id="SFLDG01212">
    <property type="entry name" value="Phytoene_synthase_like"/>
    <property type="match status" value="1"/>
</dbReference>
<evidence type="ECO:0000256" key="1">
    <source>
        <dbReference type="ARBA" id="ARBA00004829"/>
    </source>
</evidence>
<dbReference type="PANTHER" id="PTHR31480">
    <property type="entry name" value="BIFUNCTIONAL LYCOPENE CYCLASE/PHYTOENE SYNTHASE"/>
    <property type="match status" value="1"/>
</dbReference>
<protein>
    <submittedName>
        <fullName evidence="4">Phytoene desaturase</fullName>
    </submittedName>
</protein>
<keyword evidence="3" id="KW-0125">Carotenoid biosynthesis</keyword>
<evidence type="ECO:0000313" key="4">
    <source>
        <dbReference type="EMBL" id="ALS35745.1"/>
    </source>
</evidence>
<dbReference type="PROSITE" id="PS01045">
    <property type="entry name" value="SQUALEN_PHYTOEN_SYN_2"/>
    <property type="match status" value="1"/>
</dbReference>
<dbReference type="CDD" id="cd00683">
    <property type="entry name" value="Trans_IPPS_HH"/>
    <property type="match status" value="1"/>
</dbReference>
<dbReference type="GO" id="GO:0016117">
    <property type="term" value="P:carotenoid biosynthetic process"/>
    <property type="evidence" value="ECO:0007669"/>
    <property type="project" value="UniProtKB-KW"/>
</dbReference>